<proteinExistence type="predicted"/>
<feature type="transmembrane region" description="Helical" evidence="2">
    <location>
        <begin position="21"/>
        <end position="45"/>
    </location>
</feature>
<protein>
    <submittedName>
        <fullName evidence="3">Uncharacterized protein</fullName>
    </submittedName>
</protein>
<reference evidence="3" key="1">
    <citation type="submission" date="2014-09" db="EMBL/GenBank/DDBJ databases">
        <authorList>
            <person name="Magalhaes I.L.F."/>
            <person name="Oliveira U."/>
            <person name="Santos F.R."/>
            <person name="Vidigal T.H.D.A."/>
            <person name="Brescovit A.D."/>
            <person name="Santos A.J."/>
        </authorList>
    </citation>
    <scope>NUCLEOTIDE SEQUENCE</scope>
    <source>
        <tissue evidence="3">Shoot tissue taken approximately 20 cm above the soil surface</tissue>
    </source>
</reference>
<feature type="compositionally biased region" description="Low complexity" evidence="1">
    <location>
        <begin position="106"/>
        <end position="138"/>
    </location>
</feature>
<keyword evidence="2" id="KW-0812">Transmembrane</keyword>
<evidence type="ECO:0000256" key="1">
    <source>
        <dbReference type="SAM" id="MobiDB-lite"/>
    </source>
</evidence>
<dbReference type="AlphaFoldDB" id="A0A0A9GT76"/>
<organism evidence="3">
    <name type="scientific">Arundo donax</name>
    <name type="common">Giant reed</name>
    <name type="synonym">Donax arundinaceus</name>
    <dbReference type="NCBI Taxonomy" id="35708"/>
    <lineage>
        <taxon>Eukaryota</taxon>
        <taxon>Viridiplantae</taxon>
        <taxon>Streptophyta</taxon>
        <taxon>Embryophyta</taxon>
        <taxon>Tracheophyta</taxon>
        <taxon>Spermatophyta</taxon>
        <taxon>Magnoliopsida</taxon>
        <taxon>Liliopsida</taxon>
        <taxon>Poales</taxon>
        <taxon>Poaceae</taxon>
        <taxon>PACMAD clade</taxon>
        <taxon>Arundinoideae</taxon>
        <taxon>Arundineae</taxon>
        <taxon>Arundo</taxon>
    </lineage>
</organism>
<feature type="region of interest" description="Disordered" evidence="1">
    <location>
        <begin position="95"/>
        <end position="151"/>
    </location>
</feature>
<keyword evidence="2" id="KW-1133">Transmembrane helix</keyword>
<evidence type="ECO:0000313" key="3">
    <source>
        <dbReference type="EMBL" id="JAE26734.1"/>
    </source>
</evidence>
<evidence type="ECO:0000256" key="2">
    <source>
        <dbReference type="SAM" id="Phobius"/>
    </source>
</evidence>
<sequence length="165" mass="16529">MVGSPVKRLARLVVKGRLEKAGLAGLAAAAVAAAALLLLVCVVSLRCSAYFRSALSAAPRKLWTGGVSITAEASAAAETRGKALAGAVAAGEGRRSATCSTGNGCGTTPTRCTTPGTAPSSTSASVAPRTAAPTRPTPSGGGNRRAAVSQDLMPKICWRSYETKE</sequence>
<accession>A0A0A9GT76</accession>
<reference evidence="3" key="2">
    <citation type="journal article" date="2015" name="Data Brief">
        <title>Shoot transcriptome of the giant reed, Arundo donax.</title>
        <authorList>
            <person name="Barrero R.A."/>
            <person name="Guerrero F.D."/>
            <person name="Moolhuijzen P."/>
            <person name="Goolsby J.A."/>
            <person name="Tidwell J."/>
            <person name="Bellgard S.E."/>
            <person name="Bellgard M.I."/>
        </authorList>
    </citation>
    <scope>NUCLEOTIDE SEQUENCE</scope>
    <source>
        <tissue evidence="3">Shoot tissue taken approximately 20 cm above the soil surface</tissue>
    </source>
</reference>
<dbReference type="EMBL" id="GBRH01171162">
    <property type="protein sequence ID" value="JAE26734.1"/>
    <property type="molecule type" value="Transcribed_RNA"/>
</dbReference>
<name>A0A0A9GT76_ARUDO</name>
<keyword evidence="2" id="KW-0472">Membrane</keyword>